<dbReference type="SUPFAM" id="SSF47923">
    <property type="entry name" value="Ypt/Rab-GAP domain of gyp1p"/>
    <property type="match status" value="2"/>
</dbReference>
<dbReference type="Gene3D" id="1.10.8.270">
    <property type="entry name" value="putative rabgap domain of human tbc1 domain family member 14 like domains"/>
    <property type="match status" value="1"/>
</dbReference>
<evidence type="ECO:0000313" key="4">
    <source>
        <dbReference type="Proteomes" id="UP000054282"/>
    </source>
</evidence>
<protein>
    <recommendedName>
        <fullName evidence="2">Rab-GAP TBC domain-containing protein</fullName>
    </recommendedName>
</protein>
<organism evidence="3 4">
    <name type="scientific">Plasmodium falciparum (isolate Dd2)</name>
    <dbReference type="NCBI Taxonomy" id="57267"/>
    <lineage>
        <taxon>Eukaryota</taxon>
        <taxon>Sar</taxon>
        <taxon>Alveolata</taxon>
        <taxon>Apicomplexa</taxon>
        <taxon>Aconoidasida</taxon>
        <taxon>Haemosporida</taxon>
        <taxon>Plasmodiidae</taxon>
        <taxon>Plasmodium</taxon>
        <taxon>Plasmodium (Laverania)</taxon>
    </lineage>
</organism>
<dbReference type="InterPro" id="IPR035969">
    <property type="entry name" value="Rab-GAP_TBC_sf"/>
</dbReference>
<dbReference type="GO" id="GO:0031267">
    <property type="term" value="F:small GTPase binding"/>
    <property type="evidence" value="ECO:0007669"/>
    <property type="project" value="TreeGrafter"/>
</dbReference>
<dbReference type="GO" id="GO:0005096">
    <property type="term" value="F:GTPase activator activity"/>
    <property type="evidence" value="ECO:0007669"/>
    <property type="project" value="TreeGrafter"/>
</dbReference>
<dbReference type="OrthoDB" id="294251at2759"/>
<reference evidence="4" key="1">
    <citation type="submission" date="2006-09" db="EMBL/GenBank/DDBJ databases">
        <title>Annotation of Plasmodium falciparum Dd2.</title>
        <authorList>
            <consortium name="The Broad Institute Genome Sequencing Platform"/>
            <person name="Volkman S.K."/>
            <person name="Neafsey D.E."/>
            <person name="Dash A.P."/>
            <person name="Chitnis C.E."/>
            <person name="Hartl D.L."/>
            <person name="Young S.K."/>
            <person name="Zeng Q."/>
            <person name="Koehrsen M."/>
            <person name="Alvarado L."/>
            <person name="Berlin A."/>
            <person name="Borenstein D."/>
            <person name="Chapman S.B."/>
            <person name="Chen Z."/>
            <person name="Engels R."/>
            <person name="Freedman E."/>
            <person name="Gellesch M."/>
            <person name="Goldberg J."/>
            <person name="Griggs A."/>
            <person name="Gujja S."/>
            <person name="Heilman E.R."/>
            <person name="Heiman D.I."/>
            <person name="Howarth C."/>
            <person name="Jen D."/>
            <person name="Larson L."/>
            <person name="Mehta T."/>
            <person name="Neiman D."/>
            <person name="Park D."/>
            <person name="Pearson M."/>
            <person name="Roberts A."/>
            <person name="Saif S."/>
            <person name="Shea T."/>
            <person name="Shenoy N."/>
            <person name="Sisk P."/>
            <person name="Stolte C."/>
            <person name="Sykes S."/>
            <person name="Walk T."/>
            <person name="White J."/>
            <person name="Yandava C."/>
            <person name="Haas B."/>
            <person name="Henn M.R."/>
            <person name="Nusbaum C."/>
            <person name="Birren B."/>
        </authorList>
    </citation>
    <scope>NUCLEOTIDE SEQUENCE [LARGE SCALE GENOMIC DNA]</scope>
</reference>
<evidence type="ECO:0000313" key="3">
    <source>
        <dbReference type="EMBL" id="KOB87179.1"/>
    </source>
</evidence>
<dbReference type="SMART" id="SM00164">
    <property type="entry name" value="TBC"/>
    <property type="match status" value="1"/>
</dbReference>
<dbReference type="AlphaFoldDB" id="A0A0L7M2T2"/>
<feature type="compositionally biased region" description="Low complexity" evidence="1">
    <location>
        <begin position="129"/>
        <end position="159"/>
    </location>
</feature>
<dbReference type="EMBL" id="DS016473">
    <property type="protein sequence ID" value="KOB87179.1"/>
    <property type="molecule type" value="Genomic_DNA"/>
</dbReference>
<accession>A0A0L7M2T2</accession>
<dbReference type="PANTHER" id="PTHR47219">
    <property type="entry name" value="RAB GTPASE-ACTIVATING PROTEIN 1-LIKE"/>
    <property type="match status" value="1"/>
</dbReference>
<dbReference type="InterPro" id="IPR050302">
    <property type="entry name" value="Rab_GAP_TBC_domain"/>
</dbReference>
<dbReference type="Pfam" id="PF00566">
    <property type="entry name" value="RabGAP-TBC"/>
    <property type="match status" value="1"/>
</dbReference>
<reference evidence="4" key="2">
    <citation type="submission" date="2006-09" db="EMBL/GenBank/DDBJ databases">
        <title>The genome sequence of Plasmodium falciparum Dd2.</title>
        <authorList>
            <consortium name="The Broad Institute Genome Sequencing Platform"/>
            <person name="Birren B."/>
            <person name="Lander E."/>
            <person name="Galagan J."/>
            <person name="Nusbaum C."/>
            <person name="Devon K."/>
            <person name="Henn M."/>
            <person name="Jaffe D."/>
            <person name="Butler J."/>
            <person name="Alvarez P."/>
            <person name="Gnerre S."/>
            <person name="Grabherr M."/>
            <person name="Kleber M."/>
            <person name="Mauceli E."/>
            <person name="Brockman W."/>
            <person name="MacCallum I.A."/>
            <person name="Rounsley S."/>
            <person name="Young S."/>
            <person name="LaButti K."/>
            <person name="Pushparaj V."/>
            <person name="DeCaprio D."/>
            <person name="Crawford M."/>
            <person name="Koehrsen M."/>
            <person name="Engels R."/>
            <person name="Montgomery P."/>
            <person name="Pearson M."/>
            <person name="Howarth C."/>
            <person name="Larson L."/>
            <person name="Luoma S."/>
            <person name="White J."/>
            <person name="Kodira C."/>
            <person name="Zeng Q."/>
            <person name="O'Leary S."/>
            <person name="Yandava C."/>
            <person name="Alvarado L."/>
            <person name="Wirth D."/>
            <person name="Volkman S."/>
            <person name="Hartl D."/>
        </authorList>
    </citation>
    <scope>NUCLEOTIDE SEQUENCE [LARGE SCALE GENOMIC DNA]</scope>
</reference>
<dbReference type="InterPro" id="IPR000195">
    <property type="entry name" value="Rab-GAP-TBC_dom"/>
</dbReference>
<dbReference type="FunFam" id="1.10.8.270:FF:000033">
    <property type="entry name" value="GTPase-activating protein, putative"/>
    <property type="match status" value="1"/>
</dbReference>
<name>A0A0L7M2T2_PLAF4</name>
<dbReference type="KEGG" id="pfd:PFDG_05516"/>
<feature type="domain" description="Rab-GAP TBC" evidence="2">
    <location>
        <begin position="291"/>
        <end position="477"/>
    </location>
</feature>
<feature type="region of interest" description="Disordered" evidence="1">
    <location>
        <begin position="192"/>
        <end position="211"/>
    </location>
</feature>
<dbReference type="PROSITE" id="PS50086">
    <property type="entry name" value="TBC_RABGAP"/>
    <property type="match status" value="1"/>
</dbReference>
<proteinExistence type="predicted"/>
<evidence type="ECO:0000256" key="1">
    <source>
        <dbReference type="SAM" id="MobiDB-lite"/>
    </source>
</evidence>
<dbReference type="OMA" id="EYAPIIM"/>
<dbReference type="PANTHER" id="PTHR47219:SF9">
    <property type="entry name" value="GTPASE ACTIVATING PROTEIN AND CENTROSOME-ASSOCIATED, ISOFORM B"/>
    <property type="match status" value="1"/>
</dbReference>
<gene>
    <name evidence="3" type="ORF">PFDG_05516</name>
</gene>
<dbReference type="Proteomes" id="UP000054282">
    <property type="component" value="Unassembled WGS sequence"/>
</dbReference>
<feature type="region of interest" description="Disordered" evidence="1">
    <location>
        <begin position="82"/>
        <end position="171"/>
    </location>
</feature>
<evidence type="ECO:0000259" key="2">
    <source>
        <dbReference type="PROSITE" id="PS50086"/>
    </source>
</evidence>
<feature type="region of interest" description="Disordered" evidence="1">
    <location>
        <begin position="571"/>
        <end position="600"/>
    </location>
</feature>
<dbReference type="Gene3D" id="1.10.472.80">
    <property type="entry name" value="Ypt/Rab-GAP domain of gyp1p, domain 3"/>
    <property type="match status" value="1"/>
</dbReference>
<sequence length="634" mass="75097">MSELTPLALEYLDKNVKKKKKEKDEKKKNLYKIFMIENIVFKKEGSDNTDVHEQNILENDKMKNMKKMKKMTVIYINKIFGEKKKDDPGNNKNVKKGKKSKTKNDISSVNHNTSGKKDEDDIIIDSNTKENNNGHNNDNIKNVNNNNDNNKNVNNNNDNNKNDNIDYNNNDNIDYNNNDNCYSYDKYNNLHNDCNNQHSGNNPDNDNNNNNNMMSVDLENETKFLEDWEVTQKKIYDPTIGLRKHYTNELLSCGEKNNVRILEKWSSMVNRDIVWFHKAHRTTYLRRVKRGIPQKYRWKIWFHITNAKNLYNKFQKKYYYLSKKKSNYTNLILIDISRTFPELLIFDKYAQQQLYRVLNAYSNYEPSVGYCQGMNFLVGLLLIISNFNELETFCVLVSLMNNYYLKDFYKEKFPLLNRFIYLFERIMQNEIPDLVDHFNNEEVYPPVYLHQWLLTLFIASLPIKSVIVIWDYLFSTSIKKIIIISVALLKILKSYLMKHKFEKILKLLKSLKYNESNDDILIAKLLIKKSESIILINIKFIIDNITTCHFNHIQENITQMNNTNCINNYDTENDTTNNQDNNNNNNGNNNSNNNNNNNSYNYNKYKRYSHLINEDSNFVILDGVPLLNFFLIIS</sequence>